<dbReference type="InterPro" id="IPR035899">
    <property type="entry name" value="DBL_dom_sf"/>
</dbReference>
<feature type="compositionally biased region" description="Polar residues" evidence="1">
    <location>
        <begin position="423"/>
        <end position="435"/>
    </location>
</feature>
<feature type="compositionally biased region" description="Polar residues" evidence="1">
    <location>
        <begin position="545"/>
        <end position="558"/>
    </location>
</feature>
<feature type="compositionally biased region" description="Low complexity" evidence="1">
    <location>
        <begin position="512"/>
        <end position="523"/>
    </location>
</feature>
<dbReference type="eggNOG" id="KOG3518">
    <property type="taxonomic scope" value="Eukaryota"/>
</dbReference>
<feature type="domain" description="DH" evidence="2">
    <location>
        <begin position="105"/>
        <end position="309"/>
    </location>
</feature>
<name>A0A0D3KIV4_EMIH1</name>
<evidence type="ECO:0000313" key="4">
    <source>
        <dbReference type="Proteomes" id="UP000013827"/>
    </source>
</evidence>
<feature type="compositionally biased region" description="Polar residues" evidence="1">
    <location>
        <begin position="569"/>
        <end position="578"/>
    </location>
</feature>
<dbReference type="GO" id="GO:0005085">
    <property type="term" value="F:guanyl-nucleotide exchange factor activity"/>
    <property type="evidence" value="ECO:0007669"/>
    <property type="project" value="InterPro"/>
</dbReference>
<dbReference type="EnsemblProtists" id="EOD35689">
    <property type="protein sequence ID" value="EOD35689"/>
    <property type="gene ID" value="EMIHUDRAFT_455331"/>
</dbReference>
<dbReference type="InterPro" id="IPR011993">
    <property type="entry name" value="PH-like_dom_sf"/>
</dbReference>
<dbReference type="GeneID" id="17280973"/>
<dbReference type="PANTHER" id="PTHR12673:SF159">
    <property type="entry name" value="LD03170P"/>
    <property type="match status" value="1"/>
</dbReference>
<dbReference type="Pfam" id="PF00621">
    <property type="entry name" value="RhoGEF"/>
    <property type="match status" value="1"/>
</dbReference>
<feature type="region of interest" description="Disordered" evidence="1">
    <location>
        <begin position="1"/>
        <end position="98"/>
    </location>
</feature>
<dbReference type="STRING" id="2903.R1FQJ5"/>
<feature type="region of interest" description="Disordered" evidence="1">
    <location>
        <begin position="499"/>
        <end position="626"/>
    </location>
</feature>
<evidence type="ECO:0000256" key="1">
    <source>
        <dbReference type="SAM" id="MobiDB-lite"/>
    </source>
</evidence>
<evidence type="ECO:0000259" key="2">
    <source>
        <dbReference type="PROSITE" id="PS50010"/>
    </source>
</evidence>
<reference evidence="3" key="2">
    <citation type="submission" date="2024-10" db="UniProtKB">
        <authorList>
            <consortium name="EnsemblProtists"/>
        </authorList>
    </citation>
    <scope>IDENTIFICATION</scope>
</reference>
<feature type="compositionally biased region" description="Low complexity" evidence="1">
    <location>
        <begin position="590"/>
        <end position="600"/>
    </location>
</feature>
<evidence type="ECO:0000313" key="3">
    <source>
        <dbReference type="EnsemblProtists" id="EOD35689"/>
    </source>
</evidence>
<dbReference type="GO" id="GO:0005737">
    <property type="term" value="C:cytoplasm"/>
    <property type="evidence" value="ECO:0007669"/>
    <property type="project" value="TreeGrafter"/>
</dbReference>
<dbReference type="AlphaFoldDB" id="A0A0D3KIV4"/>
<dbReference type="PROSITE" id="PS50010">
    <property type="entry name" value="DH_2"/>
    <property type="match status" value="1"/>
</dbReference>
<reference evidence="4" key="1">
    <citation type="journal article" date="2013" name="Nature">
        <title>Pan genome of the phytoplankton Emiliania underpins its global distribution.</title>
        <authorList>
            <person name="Read B.A."/>
            <person name="Kegel J."/>
            <person name="Klute M.J."/>
            <person name="Kuo A."/>
            <person name="Lefebvre S.C."/>
            <person name="Maumus F."/>
            <person name="Mayer C."/>
            <person name="Miller J."/>
            <person name="Monier A."/>
            <person name="Salamov A."/>
            <person name="Young J."/>
            <person name="Aguilar M."/>
            <person name="Claverie J.M."/>
            <person name="Frickenhaus S."/>
            <person name="Gonzalez K."/>
            <person name="Herman E.K."/>
            <person name="Lin Y.C."/>
            <person name="Napier J."/>
            <person name="Ogata H."/>
            <person name="Sarno A.F."/>
            <person name="Shmutz J."/>
            <person name="Schroeder D."/>
            <person name="de Vargas C."/>
            <person name="Verret F."/>
            <person name="von Dassow P."/>
            <person name="Valentin K."/>
            <person name="Van de Peer Y."/>
            <person name="Wheeler G."/>
            <person name="Dacks J.B."/>
            <person name="Delwiche C.F."/>
            <person name="Dyhrman S.T."/>
            <person name="Glockner G."/>
            <person name="John U."/>
            <person name="Richards T."/>
            <person name="Worden A.Z."/>
            <person name="Zhang X."/>
            <person name="Grigoriev I.V."/>
            <person name="Allen A.E."/>
            <person name="Bidle K."/>
            <person name="Borodovsky M."/>
            <person name="Bowler C."/>
            <person name="Brownlee C."/>
            <person name="Cock J.M."/>
            <person name="Elias M."/>
            <person name="Gladyshev V.N."/>
            <person name="Groth M."/>
            <person name="Guda C."/>
            <person name="Hadaegh A."/>
            <person name="Iglesias-Rodriguez M.D."/>
            <person name="Jenkins J."/>
            <person name="Jones B.M."/>
            <person name="Lawson T."/>
            <person name="Leese F."/>
            <person name="Lindquist E."/>
            <person name="Lobanov A."/>
            <person name="Lomsadze A."/>
            <person name="Malik S.B."/>
            <person name="Marsh M.E."/>
            <person name="Mackinder L."/>
            <person name="Mock T."/>
            <person name="Mueller-Roeber B."/>
            <person name="Pagarete A."/>
            <person name="Parker M."/>
            <person name="Probert I."/>
            <person name="Quesneville H."/>
            <person name="Raines C."/>
            <person name="Rensing S.A."/>
            <person name="Riano-Pachon D.M."/>
            <person name="Richier S."/>
            <person name="Rokitta S."/>
            <person name="Shiraiwa Y."/>
            <person name="Soanes D.M."/>
            <person name="van der Giezen M."/>
            <person name="Wahlund T.M."/>
            <person name="Williams B."/>
            <person name="Wilson W."/>
            <person name="Wolfe G."/>
            <person name="Wurch L.L."/>
        </authorList>
    </citation>
    <scope>NUCLEOTIDE SEQUENCE</scope>
</reference>
<protein>
    <recommendedName>
        <fullName evidence="2">DH domain-containing protein</fullName>
    </recommendedName>
</protein>
<dbReference type="RefSeq" id="XP_005788118.1">
    <property type="nucleotide sequence ID" value="XM_005788061.1"/>
</dbReference>
<sequence>MGCSSSRPVDDDTAGEGSVRDAERPLAITPRSKPAPPTPLPDASLPTGEMQQRVVGMVAEIRKTVPRTSSRGDEHSAASDERDQPEPQSSSAPALETLTKDAAPKVDAALREILETERAYCIALRTLVDRYMRPLQPLLGDDVPVIFGKCEIILGVNEALLQQLQGALATTSDACLLESVAAVARAFLTIVPFLRSYAIYCSGYFAALERLTKLTADQGGTLATTIRRLEAEVAEDGGAAGAAGGFADLRLAACLIKPVQRLCRYPLLLEGLLAALKKATGQCGRHPAIELLLQANDKVRGMADNVNKMVRDAESRVKMLEVHERLRGACASLITPSRRFVLEAEVAVSRPKTSRGGGAGARAGEACARGTPKEHKLLLFSDLLLLARPERRDKNCLQLGMQFRVEELVLEWAVEGAAEESLQRSSALPRRSSTVPAAARDDSSPTVEGPSAFWLRAAEGSVHVGCGSAAAARQLYDSLVEAKGALVLLQSSPAFETRRTQMADAAPEEASFDSSSSFQPVSSWRGAGKKSKRQSAQKPAVGLSWPTSTLARTFSGLKTQRGRRRDSESVGSTRPSTRASEAAADDADTDCAASEASEASLSFPHSPERLGSLERKQSAHASSESLTLVASHADALLGVQQMRQTNSGRSLGPD</sequence>
<proteinExistence type="predicted"/>
<dbReference type="PANTHER" id="PTHR12673">
    <property type="entry name" value="FACIOGENITAL DYSPLASIA PROTEIN"/>
    <property type="match status" value="1"/>
</dbReference>
<dbReference type="HOGENOM" id="CLU_419474_0_0_1"/>
<keyword evidence="4" id="KW-1185">Reference proteome</keyword>
<dbReference type="InterPro" id="IPR000219">
    <property type="entry name" value="DH_dom"/>
</dbReference>
<dbReference type="Gene3D" id="1.20.900.10">
    <property type="entry name" value="Dbl homology (DH) domain"/>
    <property type="match status" value="1"/>
</dbReference>
<dbReference type="Gene3D" id="2.30.29.30">
    <property type="entry name" value="Pleckstrin-homology domain (PH domain)/Phosphotyrosine-binding domain (PTB)"/>
    <property type="match status" value="1"/>
</dbReference>
<dbReference type="KEGG" id="ehx:EMIHUDRAFT_455331"/>
<organism evidence="3 4">
    <name type="scientific">Emiliania huxleyi (strain CCMP1516)</name>
    <dbReference type="NCBI Taxonomy" id="280463"/>
    <lineage>
        <taxon>Eukaryota</taxon>
        <taxon>Haptista</taxon>
        <taxon>Haptophyta</taxon>
        <taxon>Prymnesiophyceae</taxon>
        <taxon>Isochrysidales</taxon>
        <taxon>Noelaerhabdaceae</taxon>
        <taxon>Emiliania</taxon>
    </lineage>
</organism>
<dbReference type="SMART" id="SM00325">
    <property type="entry name" value="RhoGEF"/>
    <property type="match status" value="1"/>
</dbReference>
<feature type="compositionally biased region" description="Basic and acidic residues" evidence="1">
    <location>
        <begin position="606"/>
        <end position="617"/>
    </location>
</feature>
<feature type="compositionally biased region" description="Basic and acidic residues" evidence="1">
    <location>
        <begin position="70"/>
        <end position="85"/>
    </location>
</feature>
<dbReference type="PaxDb" id="2903-EOD35689"/>
<feature type="region of interest" description="Disordered" evidence="1">
    <location>
        <begin position="423"/>
        <end position="447"/>
    </location>
</feature>
<dbReference type="InterPro" id="IPR051092">
    <property type="entry name" value="FYVE_RhoGEF_PH"/>
</dbReference>
<dbReference type="Proteomes" id="UP000013827">
    <property type="component" value="Unassembled WGS sequence"/>
</dbReference>
<dbReference type="SUPFAM" id="SSF48065">
    <property type="entry name" value="DBL homology domain (DH-domain)"/>
    <property type="match status" value="1"/>
</dbReference>
<accession>A0A0D3KIV4</accession>